<evidence type="ECO:0000259" key="10">
    <source>
        <dbReference type="Pfam" id="PF00925"/>
    </source>
</evidence>
<dbReference type="PANTHER" id="PTHR21327:SF18">
    <property type="entry name" value="3,4-DIHYDROXY-2-BUTANONE 4-PHOSPHATE SYNTHASE"/>
    <property type="match status" value="1"/>
</dbReference>
<dbReference type="InterPro" id="IPR032677">
    <property type="entry name" value="GTP_cyclohydro_II"/>
</dbReference>
<proteinExistence type="inferred from homology"/>
<comment type="cofactor">
    <cofactor evidence="9">
        <name>Zn(2+)</name>
        <dbReference type="ChEBI" id="CHEBI:29105"/>
    </cofactor>
    <text evidence="9">Binds 1 zinc ion per subunit.</text>
</comment>
<evidence type="ECO:0000256" key="8">
    <source>
        <dbReference type="ARBA" id="ARBA00049295"/>
    </source>
</evidence>
<evidence type="ECO:0000256" key="2">
    <source>
        <dbReference type="ARBA" id="ARBA00022619"/>
    </source>
</evidence>
<dbReference type="GO" id="GO:0003935">
    <property type="term" value="F:GTP cyclohydrolase II activity"/>
    <property type="evidence" value="ECO:0007669"/>
    <property type="project" value="UniProtKB-EC"/>
</dbReference>
<dbReference type="HAMAP" id="MF_00179">
    <property type="entry name" value="RibA"/>
    <property type="match status" value="1"/>
</dbReference>
<keyword evidence="7 9" id="KW-0342">GTP-binding</keyword>
<dbReference type="PANTHER" id="PTHR21327">
    <property type="entry name" value="GTP CYCLOHYDROLASE II-RELATED"/>
    <property type="match status" value="1"/>
</dbReference>
<dbReference type="RefSeq" id="WP_169204556.1">
    <property type="nucleotide sequence ID" value="NZ_CP059560.1"/>
</dbReference>
<feature type="domain" description="GTP cyclohydrolase II" evidence="10">
    <location>
        <begin position="21"/>
        <end position="183"/>
    </location>
</feature>
<dbReference type="InterPro" id="IPR036144">
    <property type="entry name" value="RibA-like_sf"/>
</dbReference>
<dbReference type="EMBL" id="WTVR01000002">
    <property type="protein sequence ID" value="NMF87104.1"/>
    <property type="molecule type" value="Genomic_DNA"/>
</dbReference>
<organism evidence="11 12">
    <name type="scientific">Aromatoleum petrolei</name>
    <dbReference type="NCBI Taxonomy" id="76116"/>
    <lineage>
        <taxon>Bacteria</taxon>
        <taxon>Pseudomonadati</taxon>
        <taxon>Pseudomonadota</taxon>
        <taxon>Betaproteobacteria</taxon>
        <taxon>Rhodocyclales</taxon>
        <taxon>Rhodocyclaceae</taxon>
        <taxon>Aromatoleum</taxon>
    </lineage>
</organism>
<evidence type="ECO:0000313" key="12">
    <source>
        <dbReference type="Proteomes" id="UP000652074"/>
    </source>
</evidence>
<protein>
    <recommendedName>
        <fullName evidence="9">GTP cyclohydrolase-2</fullName>
        <ecNumber evidence="9">3.5.4.25</ecNumber>
    </recommendedName>
    <alternativeName>
        <fullName evidence="9">GTP cyclohydrolase II</fullName>
    </alternativeName>
</protein>
<dbReference type="NCBIfam" id="NF001591">
    <property type="entry name" value="PRK00393.1"/>
    <property type="match status" value="1"/>
</dbReference>
<evidence type="ECO:0000256" key="5">
    <source>
        <dbReference type="ARBA" id="ARBA00022801"/>
    </source>
</evidence>
<keyword evidence="4 9" id="KW-0547">Nucleotide-binding</keyword>
<dbReference type="Gene3D" id="3.40.50.10990">
    <property type="entry name" value="GTP cyclohydrolase II"/>
    <property type="match status" value="1"/>
</dbReference>
<reference evidence="11 12" key="1">
    <citation type="submission" date="2019-12" db="EMBL/GenBank/DDBJ databases">
        <title>Comparative genomics gives insights into the taxonomy of the Azoarcus-Aromatoleum group and reveals separate origins of nif in the plant-associated Azoarcus and non-plant-associated Aromatoleum sub-groups.</title>
        <authorList>
            <person name="Lafos M."/>
            <person name="Maluk M."/>
            <person name="Batista M."/>
            <person name="Junghare M."/>
            <person name="Carmona M."/>
            <person name="Faoro H."/>
            <person name="Cruz L.M."/>
            <person name="Battistoni F."/>
            <person name="De Souza E."/>
            <person name="Pedrosa F."/>
            <person name="Chen W.-M."/>
            <person name="Poole P.S."/>
            <person name="Dixon R.A."/>
            <person name="James E.K."/>
        </authorList>
    </citation>
    <scope>NUCLEOTIDE SEQUENCE [LARGE SCALE GENOMIC DNA]</scope>
    <source>
        <strain evidence="11 12">ToN1</strain>
    </source>
</reference>
<comment type="function">
    <text evidence="9">Catalyzes the conversion of GTP to 2,5-diamino-6-ribosylamino-4(3H)-pyrimidinone 5'-phosphate (DARP), formate and pyrophosphate.</text>
</comment>
<feature type="binding site" evidence="9">
    <location>
        <position position="67"/>
    </location>
    <ligand>
        <name>Zn(2+)</name>
        <dbReference type="ChEBI" id="CHEBI:29105"/>
        <note>catalytic</note>
    </ligand>
</feature>
<evidence type="ECO:0000256" key="9">
    <source>
        <dbReference type="HAMAP-Rule" id="MF_00179"/>
    </source>
</evidence>
<feature type="binding site" evidence="9">
    <location>
        <position position="162"/>
    </location>
    <ligand>
        <name>GTP</name>
        <dbReference type="ChEBI" id="CHEBI:37565"/>
    </ligand>
</feature>
<gene>
    <name evidence="9 11" type="primary">ribA</name>
    <name evidence="11" type="ORF">GPA26_01280</name>
</gene>
<dbReference type="SUPFAM" id="SSF142695">
    <property type="entry name" value="RibA-like"/>
    <property type="match status" value="1"/>
</dbReference>
<feature type="active site" description="Nucleophile" evidence="9">
    <location>
        <position position="141"/>
    </location>
</feature>
<comment type="similarity">
    <text evidence="9">Belongs to the GTP cyclohydrolase II family.</text>
</comment>
<dbReference type="NCBIfam" id="TIGR00505">
    <property type="entry name" value="ribA"/>
    <property type="match status" value="1"/>
</dbReference>
<evidence type="ECO:0000256" key="1">
    <source>
        <dbReference type="ARBA" id="ARBA00004853"/>
    </source>
</evidence>
<feature type="binding site" evidence="9">
    <location>
        <position position="83"/>
    </location>
    <ligand>
        <name>GTP</name>
        <dbReference type="ChEBI" id="CHEBI:37565"/>
    </ligand>
</feature>
<evidence type="ECO:0000256" key="7">
    <source>
        <dbReference type="ARBA" id="ARBA00023134"/>
    </source>
</evidence>
<dbReference type="CDD" id="cd00641">
    <property type="entry name" value="GTP_cyclohydro2"/>
    <property type="match status" value="1"/>
</dbReference>
<feature type="binding site" evidence="9">
    <location>
        <position position="127"/>
    </location>
    <ligand>
        <name>GTP</name>
        <dbReference type="ChEBI" id="CHEBI:37565"/>
    </ligand>
</feature>
<accession>A0ABX1MLV6</accession>
<comment type="caution">
    <text evidence="11">The sequence shown here is derived from an EMBL/GenBank/DDBJ whole genome shotgun (WGS) entry which is preliminary data.</text>
</comment>
<comment type="catalytic activity">
    <reaction evidence="8 9">
        <text>GTP + 4 H2O = 2,5-diamino-6-hydroxy-4-(5-phosphoribosylamino)-pyrimidine + formate + 2 phosphate + 3 H(+)</text>
        <dbReference type="Rhea" id="RHEA:23704"/>
        <dbReference type="ChEBI" id="CHEBI:15377"/>
        <dbReference type="ChEBI" id="CHEBI:15378"/>
        <dbReference type="ChEBI" id="CHEBI:15740"/>
        <dbReference type="ChEBI" id="CHEBI:37565"/>
        <dbReference type="ChEBI" id="CHEBI:43474"/>
        <dbReference type="ChEBI" id="CHEBI:58614"/>
        <dbReference type="EC" id="3.5.4.25"/>
    </reaction>
</comment>
<feature type="active site" description="Proton acceptor" evidence="9">
    <location>
        <position position="139"/>
    </location>
</feature>
<keyword evidence="12" id="KW-1185">Reference proteome</keyword>
<dbReference type="Pfam" id="PF00925">
    <property type="entry name" value="GTP_cyclohydro2"/>
    <property type="match status" value="1"/>
</dbReference>
<evidence type="ECO:0000256" key="6">
    <source>
        <dbReference type="ARBA" id="ARBA00022833"/>
    </source>
</evidence>
<keyword evidence="2 9" id="KW-0686">Riboflavin biosynthesis</keyword>
<feature type="binding site" evidence="9">
    <location>
        <position position="167"/>
    </location>
    <ligand>
        <name>GTP</name>
        <dbReference type="ChEBI" id="CHEBI:37565"/>
    </ligand>
</feature>
<evidence type="ECO:0000256" key="3">
    <source>
        <dbReference type="ARBA" id="ARBA00022723"/>
    </source>
</evidence>
<comment type="pathway">
    <text evidence="1 9">Cofactor biosynthesis; riboflavin biosynthesis; 5-amino-6-(D-ribitylamino)uracil from GTP: step 1/4.</text>
</comment>
<sequence length="212" mass="23010">MQNKLNETDKTSGSEILLVAACHLPTPWATFELHGFEEVASGREHVALTLGAVADGAPVLTRVHSECLTGDALFSQRCDCGPQLEAALAAIATEGRGVLLYLRQEGRGIGLLNKIRAYALQDQGADTVEANEHLGFPADSRDYSVAAAMLRSLGIATLKLMTNNPRKVHALERYDIAVAERVPHIIEPNPHNAGYLRTKAERLGHLFPWPEA</sequence>
<evidence type="ECO:0000256" key="4">
    <source>
        <dbReference type="ARBA" id="ARBA00022741"/>
    </source>
</evidence>
<keyword evidence="3 9" id="KW-0479">Metal-binding</keyword>
<keyword evidence="5 9" id="KW-0378">Hydrolase</keyword>
<feature type="binding site" evidence="9">
    <location>
        <position position="78"/>
    </location>
    <ligand>
        <name>Zn(2+)</name>
        <dbReference type="ChEBI" id="CHEBI:29105"/>
        <note>catalytic</note>
    </ligand>
</feature>
<feature type="binding site" evidence="9">
    <location>
        <position position="80"/>
    </location>
    <ligand>
        <name>Zn(2+)</name>
        <dbReference type="ChEBI" id="CHEBI:29105"/>
        <note>catalytic</note>
    </ligand>
</feature>
<dbReference type="EC" id="3.5.4.25" evidence="9"/>
<evidence type="ECO:0000313" key="11">
    <source>
        <dbReference type="EMBL" id="NMF87104.1"/>
    </source>
</evidence>
<feature type="binding site" evidence="9">
    <location>
        <begin position="105"/>
        <end position="107"/>
    </location>
    <ligand>
        <name>GTP</name>
        <dbReference type="ChEBI" id="CHEBI:37565"/>
    </ligand>
</feature>
<feature type="binding site" evidence="9">
    <location>
        <begin position="62"/>
        <end position="66"/>
    </location>
    <ligand>
        <name>GTP</name>
        <dbReference type="ChEBI" id="CHEBI:37565"/>
    </ligand>
</feature>
<keyword evidence="6 9" id="KW-0862">Zinc</keyword>
<name>A0ABX1MLV6_9RHOO</name>
<dbReference type="Proteomes" id="UP000652074">
    <property type="component" value="Unassembled WGS sequence"/>
</dbReference>
<dbReference type="InterPro" id="IPR000926">
    <property type="entry name" value="RibA"/>
</dbReference>